<dbReference type="InterPro" id="IPR012337">
    <property type="entry name" value="RNaseH-like_sf"/>
</dbReference>
<evidence type="ECO:0000313" key="2">
    <source>
        <dbReference type="Proteomes" id="UP001295794"/>
    </source>
</evidence>
<sequence length="123" mass="13188">QKGTGGVEKEEAAEMHKTSIRAFTDDPEHLLAYSDGSLTKVHGIRRVGAGFVMYRGGTEIWAKSEGLGGHAEVYDGEMAALCLAAGAMTSMARAEPNIRHLHLYADNTAALMTIFDPKPRAGQ</sequence>
<dbReference type="EMBL" id="CAVNYO010000109">
    <property type="protein sequence ID" value="CAK5266371.1"/>
    <property type="molecule type" value="Genomic_DNA"/>
</dbReference>
<dbReference type="SUPFAM" id="SSF53098">
    <property type="entry name" value="Ribonuclease H-like"/>
    <property type="match status" value="1"/>
</dbReference>
<feature type="non-terminal residue" evidence="1">
    <location>
        <position position="123"/>
    </location>
</feature>
<evidence type="ECO:0008006" key="3">
    <source>
        <dbReference type="Google" id="ProtNLM"/>
    </source>
</evidence>
<dbReference type="InterPro" id="IPR036397">
    <property type="entry name" value="RNaseH_sf"/>
</dbReference>
<dbReference type="Gene3D" id="3.30.420.10">
    <property type="entry name" value="Ribonuclease H-like superfamily/Ribonuclease H"/>
    <property type="match status" value="1"/>
</dbReference>
<dbReference type="Proteomes" id="UP001295794">
    <property type="component" value="Unassembled WGS sequence"/>
</dbReference>
<protein>
    <recommendedName>
        <fullName evidence="3">RNase H type-1 domain-containing protein</fullName>
    </recommendedName>
</protein>
<feature type="non-terminal residue" evidence="1">
    <location>
        <position position="1"/>
    </location>
</feature>
<accession>A0AAD2GZ96</accession>
<organism evidence="1 2">
    <name type="scientific">Mycena citricolor</name>
    <dbReference type="NCBI Taxonomy" id="2018698"/>
    <lineage>
        <taxon>Eukaryota</taxon>
        <taxon>Fungi</taxon>
        <taxon>Dikarya</taxon>
        <taxon>Basidiomycota</taxon>
        <taxon>Agaricomycotina</taxon>
        <taxon>Agaricomycetes</taxon>
        <taxon>Agaricomycetidae</taxon>
        <taxon>Agaricales</taxon>
        <taxon>Marasmiineae</taxon>
        <taxon>Mycenaceae</taxon>
        <taxon>Mycena</taxon>
    </lineage>
</organism>
<dbReference type="GO" id="GO:0003676">
    <property type="term" value="F:nucleic acid binding"/>
    <property type="evidence" value="ECO:0007669"/>
    <property type="project" value="InterPro"/>
</dbReference>
<name>A0AAD2GZ96_9AGAR</name>
<evidence type="ECO:0000313" key="1">
    <source>
        <dbReference type="EMBL" id="CAK5266371.1"/>
    </source>
</evidence>
<keyword evidence="2" id="KW-1185">Reference proteome</keyword>
<dbReference type="AlphaFoldDB" id="A0AAD2GZ96"/>
<comment type="caution">
    <text evidence="1">The sequence shown here is derived from an EMBL/GenBank/DDBJ whole genome shotgun (WGS) entry which is preliminary data.</text>
</comment>
<proteinExistence type="predicted"/>
<gene>
    <name evidence="1" type="ORF">MYCIT1_LOCUS8066</name>
</gene>
<reference evidence="1" key="1">
    <citation type="submission" date="2023-11" db="EMBL/GenBank/DDBJ databases">
        <authorList>
            <person name="De Vega J J."/>
            <person name="De Vega J J."/>
        </authorList>
    </citation>
    <scope>NUCLEOTIDE SEQUENCE</scope>
</reference>